<dbReference type="AlphaFoldDB" id="A0AA86NPX3"/>
<comment type="caution">
    <text evidence="3">The sequence shown here is derived from an EMBL/GenBank/DDBJ whole genome shotgun (WGS) entry which is preliminary data.</text>
</comment>
<gene>
    <name evidence="3" type="ORF">HINF_LOCUS11049</name>
    <name evidence="4" type="ORF">HINF_LOCUS6316</name>
</gene>
<evidence type="ECO:0000313" key="4">
    <source>
        <dbReference type="EMBL" id="CAL5980725.1"/>
    </source>
</evidence>
<dbReference type="Pfam" id="PF04739">
    <property type="entry name" value="AMPKBI"/>
    <property type="match status" value="1"/>
</dbReference>
<protein>
    <submittedName>
        <fullName evidence="3">Beta subunit</fullName>
    </submittedName>
</protein>
<dbReference type="EMBL" id="CAXDID020000012">
    <property type="protein sequence ID" value="CAL5980725.1"/>
    <property type="molecule type" value="Genomic_DNA"/>
</dbReference>
<dbReference type="EMBL" id="CATOUU010000279">
    <property type="protein sequence ID" value="CAI9923404.1"/>
    <property type="molecule type" value="Genomic_DNA"/>
</dbReference>
<reference evidence="3" key="1">
    <citation type="submission" date="2023-06" db="EMBL/GenBank/DDBJ databases">
        <authorList>
            <person name="Kurt Z."/>
        </authorList>
    </citation>
    <scope>NUCLEOTIDE SEQUENCE</scope>
</reference>
<accession>A0AA86NPX3</accession>
<dbReference type="InterPro" id="IPR006828">
    <property type="entry name" value="ASC_dom"/>
</dbReference>
<comment type="similarity">
    <text evidence="1">Belongs to the 5'-AMP-activated protein kinase beta subunit family.</text>
</comment>
<evidence type="ECO:0000313" key="3">
    <source>
        <dbReference type="EMBL" id="CAI9923404.1"/>
    </source>
</evidence>
<dbReference type="GO" id="GO:0005737">
    <property type="term" value="C:cytoplasm"/>
    <property type="evidence" value="ECO:0007669"/>
    <property type="project" value="UniProtKB-ARBA"/>
</dbReference>
<organism evidence="3">
    <name type="scientific">Hexamita inflata</name>
    <dbReference type="NCBI Taxonomy" id="28002"/>
    <lineage>
        <taxon>Eukaryota</taxon>
        <taxon>Metamonada</taxon>
        <taxon>Diplomonadida</taxon>
        <taxon>Hexamitidae</taxon>
        <taxon>Hexamitinae</taxon>
        <taxon>Hexamita</taxon>
    </lineage>
</organism>
<dbReference type="InterPro" id="IPR014756">
    <property type="entry name" value="Ig_E-set"/>
</dbReference>
<dbReference type="SUPFAM" id="SSF81296">
    <property type="entry name" value="E set domains"/>
    <property type="match status" value="1"/>
</dbReference>
<dbReference type="SMART" id="SM01010">
    <property type="entry name" value="AMPKBI"/>
    <property type="match status" value="1"/>
</dbReference>
<reference evidence="4 5" key="2">
    <citation type="submission" date="2024-07" db="EMBL/GenBank/DDBJ databases">
        <authorList>
            <person name="Akdeniz Z."/>
        </authorList>
    </citation>
    <scope>NUCLEOTIDE SEQUENCE [LARGE SCALE GENOMIC DNA]</scope>
</reference>
<name>A0AA86NPX3_9EUKA</name>
<dbReference type="PANTHER" id="PTHR10343:SF84">
    <property type="entry name" value="5'-AMP-ACTIVATED PROTEIN KINASE SUBUNIT BETA-1"/>
    <property type="match status" value="1"/>
</dbReference>
<sequence>MGHQELTTPTRFSWDGPCHEVYVSGSFTNWEQKIKLENVDGVHSSVLHLIPGPYQFKFIVDDVWETSNGYELVHDELGNANNYILVGHPFENPEMKQLDQQFTTRVPLQPEQMWANFPVEVPKVLVRTPLNANIMSKQYVPQTLLQIPDHVILNHFFRQRKRKAYQVNSSTVRYRSKYVTVVLYQALDDGTQKEVPELVDIFEKYQLK</sequence>
<proteinExistence type="inferred from homology"/>
<evidence type="ECO:0000313" key="5">
    <source>
        <dbReference type="Proteomes" id="UP001642409"/>
    </source>
</evidence>
<dbReference type="Proteomes" id="UP001642409">
    <property type="component" value="Unassembled WGS sequence"/>
</dbReference>
<dbReference type="InterPro" id="IPR032640">
    <property type="entry name" value="AMPK1_CBM"/>
</dbReference>
<dbReference type="Gene3D" id="6.20.250.60">
    <property type="match status" value="1"/>
</dbReference>
<dbReference type="Gene3D" id="2.60.40.10">
    <property type="entry name" value="Immunoglobulins"/>
    <property type="match status" value="1"/>
</dbReference>
<dbReference type="InterPro" id="IPR037256">
    <property type="entry name" value="ASC_dom_sf"/>
</dbReference>
<dbReference type="Pfam" id="PF16561">
    <property type="entry name" value="AMPK1_CBM"/>
    <property type="match status" value="1"/>
</dbReference>
<keyword evidence="5" id="KW-1185">Reference proteome</keyword>
<dbReference type="InterPro" id="IPR013783">
    <property type="entry name" value="Ig-like_fold"/>
</dbReference>
<evidence type="ECO:0000259" key="2">
    <source>
        <dbReference type="SMART" id="SM01010"/>
    </source>
</evidence>
<evidence type="ECO:0000256" key="1">
    <source>
        <dbReference type="ARBA" id="ARBA00010926"/>
    </source>
</evidence>
<dbReference type="SUPFAM" id="SSF160219">
    <property type="entry name" value="AMPKBI-like"/>
    <property type="match status" value="1"/>
</dbReference>
<dbReference type="InterPro" id="IPR050827">
    <property type="entry name" value="CRP1_MDG1_kinase"/>
</dbReference>
<feature type="domain" description="Association with the SNF1 complex (ASC)" evidence="2">
    <location>
        <begin position="91"/>
        <end position="187"/>
    </location>
</feature>
<dbReference type="CDD" id="cd02859">
    <property type="entry name" value="E_set_AMPKbeta_like_N"/>
    <property type="match status" value="1"/>
</dbReference>
<dbReference type="PANTHER" id="PTHR10343">
    <property type="entry name" value="5'-AMP-ACTIVATED PROTEIN KINASE , BETA SUBUNIT"/>
    <property type="match status" value="1"/>
</dbReference>